<sequence length="111" mass="12683">MPTPTRVQLLTRHGCHLCVEAETTVRRVCADLGVGVSVVNIDDDERLRDRYTDHVPVTFVDDELHGYWFVDESALREALTSRPRMRDDVSSGVVPSRKLGRDRVTRTDHPR</sequence>
<protein>
    <submittedName>
        <fullName evidence="2">Glutaredoxin family protein</fullName>
    </submittedName>
</protein>
<feature type="region of interest" description="Disordered" evidence="1">
    <location>
        <begin position="81"/>
        <end position="111"/>
    </location>
</feature>
<dbReference type="Pfam" id="PF05768">
    <property type="entry name" value="Glrx-like"/>
    <property type="match status" value="1"/>
</dbReference>
<feature type="compositionally biased region" description="Basic and acidic residues" evidence="1">
    <location>
        <begin position="99"/>
        <end position="111"/>
    </location>
</feature>
<dbReference type="EMBL" id="CP079216">
    <property type="protein sequence ID" value="QXT62393.1"/>
    <property type="molecule type" value="Genomic_DNA"/>
</dbReference>
<dbReference type="RefSeq" id="WP_219081215.1">
    <property type="nucleotide sequence ID" value="NZ_CP079216.1"/>
</dbReference>
<dbReference type="Proteomes" id="UP000824504">
    <property type="component" value="Chromosome"/>
</dbReference>
<dbReference type="InterPro" id="IPR008554">
    <property type="entry name" value="Glutaredoxin-like"/>
</dbReference>
<evidence type="ECO:0000256" key="1">
    <source>
        <dbReference type="SAM" id="MobiDB-lite"/>
    </source>
</evidence>
<keyword evidence="3" id="KW-1185">Reference proteome</keyword>
<proteinExistence type="predicted"/>
<evidence type="ECO:0000313" key="3">
    <source>
        <dbReference type="Proteomes" id="UP000824504"/>
    </source>
</evidence>
<name>A0ABX8SG67_9ACTN</name>
<organism evidence="2 3">
    <name type="scientific">Tessaracoccus palaemonis</name>
    <dbReference type="NCBI Taxonomy" id="2829499"/>
    <lineage>
        <taxon>Bacteria</taxon>
        <taxon>Bacillati</taxon>
        <taxon>Actinomycetota</taxon>
        <taxon>Actinomycetes</taxon>
        <taxon>Propionibacteriales</taxon>
        <taxon>Propionibacteriaceae</taxon>
        <taxon>Tessaracoccus</taxon>
    </lineage>
</organism>
<reference evidence="2 3" key="1">
    <citation type="submission" date="2021-07" db="EMBL/GenBank/DDBJ databases">
        <title>complete genome sequencing of Tessaracoccus sp.J1M15.</title>
        <authorList>
            <person name="Bae J.-W."/>
            <person name="Kim D.-y."/>
        </authorList>
    </citation>
    <scope>NUCLEOTIDE SEQUENCE [LARGE SCALE GENOMIC DNA]</scope>
    <source>
        <strain evidence="2 3">J1M15</strain>
    </source>
</reference>
<accession>A0ABX8SG67</accession>
<gene>
    <name evidence="2" type="ORF">KDB89_11640</name>
</gene>
<evidence type="ECO:0000313" key="2">
    <source>
        <dbReference type="EMBL" id="QXT62393.1"/>
    </source>
</evidence>